<evidence type="ECO:0000313" key="2">
    <source>
        <dbReference type="Proteomes" id="UP000007813"/>
    </source>
</evidence>
<reference evidence="1 2" key="1">
    <citation type="journal article" date="2012" name="J. Bacteriol.">
        <title>Draft Genome Sequence of the Extremely Halophilic Archaeon Halogranum salarium B-1T.</title>
        <authorList>
            <person name="Kim K.K."/>
            <person name="Lee K.C."/>
            <person name="Lee J.S."/>
        </authorList>
    </citation>
    <scope>NUCLEOTIDE SEQUENCE [LARGE SCALE GENOMIC DNA]</scope>
    <source>
        <strain evidence="1 2">B-1</strain>
    </source>
</reference>
<name>J2ZLF0_9EURY</name>
<dbReference type="EMBL" id="ALJD01000002">
    <property type="protein sequence ID" value="EJN61575.1"/>
    <property type="molecule type" value="Genomic_DNA"/>
</dbReference>
<proteinExistence type="predicted"/>
<protein>
    <submittedName>
        <fullName evidence="1">Uncharacterized protein</fullName>
    </submittedName>
</protein>
<evidence type="ECO:0000313" key="1">
    <source>
        <dbReference type="EMBL" id="EJN61575.1"/>
    </source>
</evidence>
<dbReference type="eggNOG" id="ENOG502N5U0">
    <property type="taxonomic scope" value="Archaea"/>
</dbReference>
<gene>
    <name evidence="1" type="ORF">HSB1_06160</name>
</gene>
<dbReference type="Proteomes" id="UP000007813">
    <property type="component" value="Unassembled WGS sequence"/>
</dbReference>
<organism evidence="1 2">
    <name type="scientific">Halogranum salarium B-1</name>
    <dbReference type="NCBI Taxonomy" id="1210908"/>
    <lineage>
        <taxon>Archaea</taxon>
        <taxon>Methanobacteriati</taxon>
        <taxon>Methanobacteriota</taxon>
        <taxon>Stenosarchaea group</taxon>
        <taxon>Halobacteria</taxon>
        <taxon>Halobacteriales</taxon>
        <taxon>Haloferacaceae</taxon>
    </lineage>
</organism>
<comment type="caution">
    <text evidence="1">The sequence shown here is derived from an EMBL/GenBank/DDBJ whole genome shotgun (WGS) entry which is preliminary data.</text>
</comment>
<accession>J2ZLF0</accession>
<dbReference type="AlphaFoldDB" id="J2ZLF0"/>
<sequence>MKLADQILLRAINQRVFATAYSHIRKRIKAFLTRRDKIKSDLQFSVYLQPDDAYRVNSCDKYVDQLTANINRLSNGEAKVEDVKWDTSQTEADLQVSYASSRSPYNIRLNFIGEVPPDTTAFDSHKDAKISSVGVTVEFEFAFAKLKSSIIDLSGLVQTIQESLSAMFPIRTVTNGRFVVYPLENDLTLDEWIQKEQFDVSLLLESDDQKRSVKFHGDRAEITSPNTKIDNETVEYIRATLLNYYL</sequence>